<organism evidence="3 4">
    <name type="scientific">Diversispora epigaea</name>
    <dbReference type="NCBI Taxonomy" id="1348612"/>
    <lineage>
        <taxon>Eukaryota</taxon>
        <taxon>Fungi</taxon>
        <taxon>Fungi incertae sedis</taxon>
        <taxon>Mucoromycota</taxon>
        <taxon>Glomeromycotina</taxon>
        <taxon>Glomeromycetes</taxon>
        <taxon>Diversisporales</taxon>
        <taxon>Diversisporaceae</taxon>
        <taxon>Diversispora</taxon>
    </lineage>
</organism>
<feature type="region of interest" description="Disordered" evidence="1">
    <location>
        <begin position="87"/>
        <end position="117"/>
    </location>
</feature>
<evidence type="ECO:0000313" key="3">
    <source>
        <dbReference type="EMBL" id="RHZ86099.1"/>
    </source>
</evidence>
<accession>A0A397JCM3</accession>
<dbReference type="EMBL" id="PQFF01000051">
    <property type="protein sequence ID" value="RHZ86099.1"/>
    <property type="molecule type" value="Genomic_DNA"/>
</dbReference>
<proteinExistence type="predicted"/>
<feature type="chain" id="PRO_5017316960" evidence="2">
    <location>
        <begin position="21"/>
        <end position="140"/>
    </location>
</feature>
<sequence length="140" mass="15763">MASILRLLLYLAIEIFTPCAKYLGGQEISASTAKNHEKPHENYEKSGVSALPEKFESETISEELTEASIPDTEAFSLPLTHITNSDFSDEADEIYSDDDDETNEISSSNDEINSDDDEARYYYNLNGEEKIYKEPVECFA</sequence>
<name>A0A397JCM3_9GLOM</name>
<keyword evidence="4" id="KW-1185">Reference proteome</keyword>
<protein>
    <submittedName>
        <fullName evidence="3">Uncharacterized protein</fullName>
    </submittedName>
</protein>
<feature type="compositionally biased region" description="Acidic residues" evidence="1">
    <location>
        <begin position="87"/>
        <end position="103"/>
    </location>
</feature>
<dbReference type="Proteomes" id="UP000266861">
    <property type="component" value="Unassembled WGS sequence"/>
</dbReference>
<keyword evidence="2" id="KW-0732">Signal</keyword>
<feature type="compositionally biased region" description="Basic and acidic residues" evidence="1">
    <location>
        <begin position="34"/>
        <end position="44"/>
    </location>
</feature>
<feature type="signal peptide" evidence="2">
    <location>
        <begin position="1"/>
        <end position="20"/>
    </location>
</feature>
<reference evidence="3 4" key="1">
    <citation type="submission" date="2018-08" db="EMBL/GenBank/DDBJ databases">
        <title>Genome and evolution of the arbuscular mycorrhizal fungus Diversispora epigaea (formerly Glomus versiforme) and its bacterial endosymbionts.</title>
        <authorList>
            <person name="Sun X."/>
            <person name="Fei Z."/>
            <person name="Harrison M."/>
        </authorList>
    </citation>
    <scope>NUCLEOTIDE SEQUENCE [LARGE SCALE GENOMIC DNA]</scope>
    <source>
        <strain evidence="3 4">IT104</strain>
    </source>
</reference>
<evidence type="ECO:0000313" key="4">
    <source>
        <dbReference type="Proteomes" id="UP000266861"/>
    </source>
</evidence>
<gene>
    <name evidence="3" type="ORF">Glove_54g11</name>
</gene>
<evidence type="ECO:0000256" key="1">
    <source>
        <dbReference type="SAM" id="MobiDB-lite"/>
    </source>
</evidence>
<dbReference type="AlphaFoldDB" id="A0A397JCM3"/>
<feature type="region of interest" description="Disordered" evidence="1">
    <location>
        <begin position="32"/>
        <end position="52"/>
    </location>
</feature>
<evidence type="ECO:0000256" key="2">
    <source>
        <dbReference type="SAM" id="SignalP"/>
    </source>
</evidence>
<comment type="caution">
    <text evidence="3">The sequence shown here is derived from an EMBL/GenBank/DDBJ whole genome shotgun (WGS) entry which is preliminary data.</text>
</comment>